<feature type="transmembrane region" description="Helical" evidence="10">
    <location>
        <begin position="190"/>
        <end position="214"/>
    </location>
</feature>
<keyword evidence="7" id="KW-0406">Ion transport</keyword>
<feature type="transmembrane region" description="Helical" evidence="10">
    <location>
        <begin position="42"/>
        <end position="60"/>
    </location>
</feature>
<dbReference type="Pfam" id="PF00999">
    <property type="entry name" value="Na_H_Exchanger"/>
    <property type="match status" value="1"/>
</dbReference>
<evidence type="ECO:0000313" key="12">
    <source>
        <dbReference type="EMBL" id="SHI52154.1"/>
    </source>
</evidence>
<accession>A0A1M6BUC5</accession>
<evidence type="ECO:0000256" key="5">
    <source>
        <dbReference type="ARBA" id="ARBA00022989"/>
    </source>
</evidence>
<feature type="transmembrane region" description="Helical" evidence="10">
    <location>
        <begin position="370"/>
        <end position="393"/>
    </location>
</feature>
<keyword evidence="9" id="KW-0739">Sodium transport</keyword>
<evidence type="ECO:0000256" key="4">
    <source>
        <dbReference type="ARBA" id="ARBA00022692"/>
    </source>
</evidence>
<dbReference type="GO" id="GO:1902600">
    <property type="term" value="P:proton transmembrane transport"/>
    <property type="evidence" value="ECO:0007669"/>
    <property type="project" value="InterPro"/>
</dbReference>
<feature type="transmembrane region" description="Helical" evidence="10">
    <location>
        <begin position="95"/>
        <end position="120"/>
    </location>
</feature>
<evidence type="ECO:0000256" key="6">
    <source>
        <dbReference type="ARBA" id="ARBA00023053"/>
    </source>
</evidence>
<dbReference type="GO" id="GO:0015297">
    <property type="term" value="F:antiporter activity"/>
    <property type="evidence" value="ECO:0007669"/>
    <property type="project" value="UniProtKB-KW"/>
</dbReference>
<evidence type="ECO:0000256" key="9">
    <source>
        <dbReference type="ARBA" id="ARBA00023201"/>
    </source>
</evidence>
<evidence type="ECO:0000259" key="11">
    <source>
        <dbReference type="Pfam" id="PF00999"/>
    </source>
</evidence>
<dbReference type="GO" id="GO:0016020">
    <property type="term" value="C:membrane"/>
    <property type="evidence" value="ECO:0007669"/>
    <property type="project" value="UniProtKB-SubCell"/>
</dbReference>
<evidence type="ECO:0000256" key="3">
    <source>
        <dbReference type="ARBA" id="ARBA00022449"/>
    </source>
</evidence>
<evidence type="ECO:0000256" key="7">
    <source>
        <dbReference type="ARBA" id="ARBA00023065"/>
    </source>
</evidence>
<dbReference type="EMBL" id="FQZT01000001">
    <property type="protein sequence ID" value="SHI52154.1"/>
    <property type="molecule type" value="Genomic_DNA"/>
</dbReference>
<feature type="transmembrane region" description="Helical" evidence="10">
    <location>
        <begin position="307"/>
        <end position="331"/>
    </location>
</feature>
<evidence type="ECO:0000256" key="8">
    <source>
        <dbReference type="ARBA" id="ARBA00023136"/>
    </source>
</evidence>
<evidence type="ECO:0000313" key="13">
    <source>
        <dbReference type="Proteomes" id="UP000184171"/>
    </source>
</evidence>
<evidence type="ECO:0000256" key="10">
    <source>
        <dbReference type="SAM" id="Phobius"/>
    </source>
</evidence>
<dbReference type="Gene3D" id="1.20.1530.20">
    <property type="match status" value="1"/>
</dbReference>
<organism evidence="12 13">
    <name type="scientific">Malonomonas rubra DSM 5091</name>
    <dbReference type="NCBI Taxonomy" id="1122189"/>
    <lineage>
        <taxon>Bacteria</taxon>
        <taxon>Pseudomonadati</taxon>
        <taxon>Thermodesulfobacteriota</taxon>
        <taxon>Desulfuromonadia</taxon>
        <taxon>Desulfuromonadales</taxon>
        <taxon>Geopsychrobacteraceae</taxon>
        <taxon>Malonomonas</taxon>
    </lineage>
</organism>
<dbReference type="Proteomes" id="UP000184171">
    <property type="component" value="Unassembled WGS sequence"/>
</dbReference>
<protein>
    <submittedName>
        <fullName evidence="12">Kef-type K+ transport system, membrane component KefB</fullName>
    </submittedName>
</protein>
<dbReference type="OrthoDB" id="9793589at2"/>
<keyword evidence="2" id="KW-0813">Transport</keyword>
<feature type="transmembrane region" description="Helical" evidence="10">
    <location>
        <begin position="126"/>
        <end position="146"/>
    </location>
</feature>
<feature type="transmembrane region" description="Helical" evidence="10">
    <location>
        <begin position="281"/>
        <end position="300"/>
    </location>
</feature>
<keyword evidence="5 10" id="KW-1133">Transmembrane helix</keyword>
<sequence length="402" mass="43948">MDDFIHILNQMTHDDPTLNLLMLMVIVWTTGVICRKIHQPPVLGELTAGIIFGPAFLGLIAPNEMLSVLSELGVFFLMFYAGLETNPLDLKRFRFHSTCVGIAGFLIPFAVAYLTCQLFALSSIESLFISLGLSITAIAVSARILHDLELTEHHVTPVIIGASIVDDVLALSFFTAIIDLGTNQGHINWLHFGLTMGKVILFFMLAIGIGIWLYPKIGRHFSSRSSKGFTFALVMALMFGMLAEIAGLHLIIGAYMAGLFVREGVVSQELLTKISDRFVSITYGFLGPIFFVSLSFHVTFSIFKTHLLLTLVLLLAAIFGKMLGAGCGSFLCGMNRKEATVIGLAMNGRGAVELIVASIGLQLGLINDEIFSILVLIAFVTTSLPPLSMKLYLDKINYDFKT</sequence>
<dbReference type="STRING" id="1122189.SAMN02745165_00298"/>
<proteinExistence type="predicted"/>
<feature type="domain" description="Cation/H+ exchanger transmembrane" evidence="11">
    <location>
        <begin position="25"/>
        <end position="391"/>
    </location>
</feature>
<dbReference type="PANTHER" id="PTHR43562">
    <property type="entry name" value="NAPA-TYPE SODIUM/HYDROGEN ANTIPORTER"/>
    <property type="match status" value="1"/>
</dbReference>
<evidence type="ECO:0000256" key="2">
    <source>
        <dbReference type="ARBA" id="ARBA00022448"/>
    </source>
</evidence>
<keyword evidence="6" id="KW-0915">Sodium</keyword>
<keyword evidence="13" id="KW-1185">Reference proteome</keyword>
<reference evidence="12 13" key="1">
    <citation type="submission" date="2016-11" db="EMBL/GenBank/DDBJ databases">
        <authorList>
            <person name="Jaros S."/>
            <person name="Januszkiewicz K."/>
            <person name="Wedrychowicz H."/>
        </authorList>
    </citation>
    <scope>NUCLEOTIDE SEQUENCE [LARGE SCALE GENOMIC DNA]</scope>
    <source>
        <strain evidence="12 13">DSM 5091</strain>
    </source>
</reference>
<feature type="transmembrane region" description="Helical" evidence="10">
    <location>
        <begin position="158"/>
        <end position="178"/>
    </location>
</feature>
<dbReference type="InterPro" id="IPR006153">
    <property type="entry name" value="Cation/H_exchanger_TM"/>
</dbReference>
<keyword evidence="8 10" id="KW-0472">Membrane</keyword>
<feature type="transmembrane region" description="Helical" evidence="10">
    <location>
        <begin position="18"/>
        <end position="35"/>
    </location>
</feature>
<dbReference type="RefSeq" id="WP_072904973.1">
    <property type="nucleotide sequence ID" value="NZ_FQZT01000001.1"/>
</dbReference>
<keyword evidence="4 10" id="KW-0812">Transmembrane</keyword>
<dbReference type="InterPro" id="IPR038770">
    <property type="entry name" value="Na+/solute_symporter_sf"/>
</dbReference>
<dbReference type="AlphaFoldDB" id="A0A1M6BUC5"/>
<gene>
    <name evidence="12" type="ORF">SAMN02745165_00298</name>
</gene>
<dbReference type="GO" id="GO:0006814">
    <property type="term" value="P:sodium ion transport"/>
    <property type="evidence" value="ECO:0007669"/>
    <property type="project" value="UniProtKB-KW"/>
</dbReference>
<evidence type="ECO:0000256" key="1">
    <source>
        <dbReference type="ARBA" id="ARBA00004141"/>
    </source>
</evidence>
<dbReference type="PANTHER" id="PTHR43562:SF3">
    <property type="entry name" value="SODIUM ION_PROTON EXCHANGER (EUROFUNG)"/>
    <property type="match status" value="1"/>
</dbReference>
<keyword evidence="3" id="KW-0050">Antiport</keyword>
<feature type="transmembrane region" description="Helical" evidence="10">
    <location>
        <begin position="234"/>
        <end position="261"/>
    </location>
</feature>
<comment type="subcellular location">
    <subcellularLocation>
        <location evidence="1">Membrane</location>
        <topology evidence="1">Multi-pass membrane protein</topology>
    </subcellularLocation>
</comment>
<name>A0A1M6BUC5_MALRU</name>